<feature type="domain" description="Mur ligase C-terminal" evidence="19">
    <location>
        <begin position="315"/>
        <end position="427"/>
    </location>
</feature>
<evidence type="ECO:0000256" key="9">
    <source>
        <dbReference type="ARBA" id="ARBA00022741"/>
    </source>
</evidence>
<gene>
    <name evidence="17 21" type="primary">murD</name>
    <name evidence="21" type="ORF">JG30_09670</name>
</gene>
<dbReference type="Gene3D" id="3.40.50.720">
    <property type="entry name" value="NAD(P)-binding Rossmann-like Domain"/>
    <property type="match status" value="1"/>
</dbReference>
<evidence type="ECO:0000256" key="14">
    <source>
        <dbReference type="ARBA" id="ARBA00030398"/>
    </source>
</evidence>
<dbReference type="Gene3D" id="3.40.1190.10">
    <property type="entry name" value="Mur-like, catalytic domain"/>
    <property type="match status" value="1"/>
</dbReference>
<dbReference type="PATRIC" id="fig|1218492.5.peg.1108"/>
<evidence type="ECO:0000256" key="16">
    <source>
        <dbReference type="ARBA" id="ARBA00047632"/>
    </source>
</evidence>
<accession>A0A0F4LU60</accession>
<keyword evidence="10 17" id="KW-0067">ATP-binding</keyword>
<evidence type="ECO:0000256" key="6">
    <source>
        <dbReference type="ARBA" id="ARBA00015655"/>
    </source>
</evidence>
<comment type="subcellular location">
    <subcellularLocation>
        <location evidence="2 17 18">Cytoplasm</location>
    </subcellularLocation>
</comment>
<evidence type="ECO:0000256" key="10">
    <source>
        <dbReference type="ARBA" id="ARBA00022840"/>
    </source>
</evidence>
<dbReference type="InterPro" id="IPR013221">
    <property type="entry name" value="Mur_ligase_cen"/>
</dbReference>
<dbReference type="InterPro" id="IPR005762">
    <property type="entry name" value="MurD"/>
</dbReference>
<keyword evidence="17 18" id="KW-0131">Cell cycle</keyword>
<organism evidence="21 22">
    <name type="scientific">Bombilactobacillus mellifer</name>
    <dbReference type="NCBI Taxonomy" id="1218492"/>
    <lineage>
        <taxon>Bacteria</taxon>
        <taxon>Bacillati</taxon>
        <taxon>Bacillota</taxon>
        <taxon>Bacilli</taxon>
        <taxon>Lactobacillales</taxon>
        <taxon>Lactobacillaceae</taxon>
        <taxon>Bombilactobacillus</taxon>
    </lineage>
</organism>
<comment type="similarity">
    <text evidence="4 17">Belongs to the MurCDEF family.</text>
</comment>
<keyword evidence="13 17" id="KW-0961">Cell wall biogenesis/degradation</keyword>
<keyword evidence="11 17" id="KW-0133">Cell shape</keyword>
<dbReference type="InterPro" id="IPR036615">
    <property type="entry name" value="Mur_ligase_C_dom_sf"/>
</dbReference>
<dbReference type="Gene3D" id="3.90.190.20">
    <property type="entry name" value="Mur ligase, C-terminal domain"/>
    <property type="match status" value="1"/>
</dbReference>
<dbReference type="UniPathway" id="UPA00219"/>
<dbReference type="InterPro" id="IPR036565">
    <property type="entry name" value="Mur-like_cat_sf"/>
</dbReference>
<dbReference type="PANTHER" id="PTHR43692:SF1">
    <property type="entry name" value="UDP-N-ACETYLMURAMOYLALANINE--D-GLUTAMATE LIGASE"/>
    <property type="match status" value="1"/>
</dbReference>
<evidence type="ECO:0000256" key="17">
    <source>
        <dbReference type="HAMAP-Rule" id="MF_00639"/>
    </source>
</evidence>
<dbReference type="STRING" id="1218492.JG30_09670"/>
<evidence type="ECO:0000259" key="19">
    <source>
        <dbReference type="Pfam" id="PF02875"/>
    </source>
</evidence>
<evidence type="ECO:0000256" key="4">
    <source>
        <dbReference type="ARBA" id="ARBA00010416"/>
    </source>
</evidence>
<name>A0A0F4LU60_9LACO</name>
<dbReference type="Pfam" id="PF02875">
    <property type="entry name" value="Mur_ligase_C"/>
    <property type="match status" value="1"/>
</dbReference>
<evidence type="ECO:0000256" key="18">
    <source>
        <dbReference type="RuleBase" id="RU003664"/>
    </source>
</evidence>
<dbReference type="SUPFAM" id="SSF53623">
    <property type="entry name" value="MurD-like peptide ligases, catalytic domain"/>
    <property type="match status" value="1"/>
</dbReference>
<dbReference type="HOGENOM" id="CLU_032540_0_1_9"/>
<comment type="function">
    <text evidence="1 17 18">Cell wall formation. Catalyzes the addition of glutamate to the nucleotide precursor UDP-N-acetylmuramoyl-L-alanine (UMA).</text>
</comment>
<keyword evidence="22" id="KW-1185">Reference proteome</keyword>
<evidence type="ECO:0000259" key="20">
    <source>
        <dbReference type="Pfam" id="PF08245"/>
    </source>
</evidence>
<reference evidence="21 22" key="1">
    <citation type="submission" date="2015-01" db="EMBL/GenBank/DDBJ databases">
        <title>Comparative genomics of the lactic acid bacteria isolated from the honey bee gut.</title>
        <authorList>
            <person name="Ellegaard K.M."/>
            <person name="Tamarit D."/>
            <person name="Javelind E."/>
            <person name="Olofsson T."/>
            <person name="Andersson S.G."/>
            <person name="Vasquez A."/>
        </authorList>
    </citation>
    <scope>NUCLEOTIDE SEQUENCE [LARGE SCALE GENOMIC DNA]</scope>
    <source>
        <strain evidence="21 22">Bin4</strain>
    </source>
</reference>
<evidence type="ECO:0000256" key="3">
    <source>
        <dbReference type="ARBA" id="ARBA00004752"/>
    </source>
</evidence>
<evidence type="ECO:0000256" key="11">
    <source>
        <dbReference type="ARBA" id="ARBA00022960"/>
    </source>
</evidence>
<dbReference type="GO" id="GO:0009252">
    <property type="term" value="P:peptidoglycan biosynthetic process"/>
    <property type="evidence" value="ECO:0007669"/>
    <property type="project" value="UniProtKB-UniRule"/>
</dbReference>
<feature type="domain" description="Mur ligase central" evidence="20">
    <location>
        <begin position="117"/>
        <end position="293"/>
    </location>
</feature>
<sequence length="453" mass="50038">MKEIDDFRQKKVLVLGLGKSGYSAALLLQHLGAQVTLNDAQDLTHNKRAQQLVDAGIEIVSGHHDVALFQKHFALMVKNPGIGYDNPMVQQALHLKLPIITEPELAYRVSEAPFICVTGSNGKTTTTTLIQLILDHHRQHGHAYKAGNIGIPVSEVVQQATAQDDIVVETSSFQLLGVQQLKPKIAVLTNIYEAHLDYHKTRANYVKAKMNITKNQTATDYFVVNFDQAEWRQLSQQSQAQIIPFSRTNYTKQGAYQQDGTLYYRGEAIISVAEVALPGPHNIENCLAAIAVAKIMKKSNADIRAVLSTFTGVKHRIQYLTTKQGVKIYNDSKATNIEATKVALNSFTEPTVLIAGGLDRGFQFDELVASMQNVKAIVLYGQTKHLMAAAAQKAHIQTIKIVDNLDQAVVSAWPLCQPGDVLLLSPAAASWDQFQTFEQRGDRFIQDIKDLGD</sequence>
<dbReference type="RefSeq" id="WP_046316661.1">
    <property type="nucleotide sequence ID" value="NZ_JBHSZT010000001.1"/>
</dbReference>
<comment type="pathway">
    <text evidence="3 17 18">Cell wall biogenesis; peptidoglycan biosynthesis.</text>
</comment>
<dbReference type="PANTHER" id="PTHR43692">
    <property type="entry name" value="UDP-N-ACETYLMURAMOYLALANINE--D-GLUTAMATE LIGASE"/>
    <property type="match status" value="1"/>
</dbReference>
<evidence type="ECO:0000313" key="22">
    <source>
        <dbReference type="Proteomes" id="UP000033558"/>
    </source>
</evidence>
<proteinExistence type="inferred from homology"/>
<keyword evidence="17 18" id="KW-0132">Cell division</keyword>
<evidence type="ECO:0000256" key="8">
    <source>
        <dbReference type="ARBA" id="ARBA00022598"/>
    </source>
</evidence>
<dbReference type="Pfam" id="PF21799">
    <property type="entry name" value="MurD-like_N"/>
    <property type="match status" value="1"/>
</dbReference>
<evidence type="ECO:0000256" key="1">
    <source>
        <dbReference type="ARBA" id="ARBA00002734"/>
    </source>
</evidence>
<evidence type="ECO:0000256" key="2">
    <source>
        <dbReference type="ARBA" id="ARBA00004496"/>
    </source>
</evidence>
<feature type="binding site" evidence="17">
    <location>
        <begin position="119"/>
        <end position="125"/>
    </location>
    <ligand>
        <name>ATP</name>
        <dbReference type="ChEBI" id="CHEBI:30616"/>
    </ligand>
</feature>
<evidence type="ECO:0000256" key="13">
    <source>
        <dbReference type="ARBA" id="ARBA00023316"/>
    </source>
</evidence>
<evidence type="ECO:0000313" key="21">
    <source>
        <dbReference type="EMBL" id="KJY61913.1"/>
    </source>
</evidence>
<keyword evidence="7 17" id="KW-0963">Cytoplasm</keyword>
<dbReference type="GO" id="GO:0008764">
    <property type="term" value="F:UDP-N-acetylmuramoylalanine-D-glutamate ligase activity"/>
    <property type="evidence" value="ECO:0007669"/>
    <property type="project" value="UniProtKB-UniRule"/>
</dbReference>
<dbReference type="SUPFAM" id="SSF51984">
    <property type="entry name" value="MurCD N-terminal domain"/>
    <property type="match status" value="1"/>
</dbReference>
<dbReference type="InterPro" id="IPR004101">
    <property type="entry name" value="Mur_ligase_C"/>
</dbReference>
<dbReference type="GO" id="GO:0051301">
    <property type="term" value="P:cell division"/>
    <property type="evidence" value="ECO:0007669"/>
    <property type="project" value="UniProtKB-KW"/>
</dbReference>
<keyword evidence="8 17" id="KW-0436">Ligase</keyword>
<dbReference type="EMBL" id="JXJQ01000008">
    <property type="protein sequence ID" value="KJY61913.1"/>
    <property type="molecule type" value="Genomic_DNA"/>
</dbReference>
<dbReference type="GO" id="GO:0008360">
    <property type="term" value="P:regulation of cell shape"/>
    <property type="evidence" value="ECO:0007669"/>
    <property type="project" value="UniProtKB-KW"/>
</dbReference>
<dbReference type="NCBIfam" id="TIGR01087">
    <property type="entry name" value="murD"/>
    <property type="match status" value="1"/>
</dbReference>
<dbReference type="GO" id="GO:0005737">
    <property type="term" value="C:cytoplasm"/>
    <property type="evidence" value="ECO:0007669"/>
    <property type="project" value="UniProtKB-SubCell"/>
</dbReference>
<evidence type="ECO:0000256" key="15">
    <source>
        <dbReference type="ARBA" id="ARBA00032324"/>
    </source>
</evidence>
<dbReference type="HAMAP" id="MF_00639">
    <property type="entry name" value="MurD"/>
    <property type="match status" value="1"/>
</dbReference>
<protein>
    <recommendedName>
        <fullName evidence="6 17">UDP-N-acetylmuramoylalanine--D-glutamate ligase</fullName>
        <ecNumber evidence="5 17">6.3.2.9</ecNumber>
    </recommendedName>
    <alternativeName>
        <fullName evidence="15 17">D-glutamic acid-adding enzyme</fullName>
    </alternativeName>
    <alternativeName>
        <fullName evidence="14 17">UDP-N-acetylmuramoyl-L-alanyl-D-glutamate synthetase</fullName>
    </alternativeName>
</protein>
<evidence type="ECO:0000256" key="12">
    <source>
        <dbReference type="ARBA" id="ARBA00022984"/>
    </source>
</evidence>
<dbReference type="SUPFAM" id="SSF53244">
    <property type="entry name" value="MurD-like peptide ligases, peptide-binding domain"/>
    <property type="match status" value="1"/>
</dbReference>
<dbReference type="EC" id="6.3.2.9" evidence="5 17"/>
<dbReference type="GO" id="GO:0005524">
    <property type="term" value="F:ATP binding"/>
    <property type="evidence" value="ECO:0007669"/>
    <property type="project" value="UniProtKB-UniRule"/>
</dbReference>
<dbReference type="GO" id="GO:0071555">
    <property type="term" value="P:cell wall organization"/>
    <property type="evidence" value="ECO:0007669"/>
    <property type="project" value="UniProtKB-KW"/>
</dbReference>
<keyword evidence="9 17" id="KW-0547">Nucleotide-binding</keyword>
<evidence type="ECO:0000256" key="7">
    <source>
        <dbReference type="ARBA" id="ARBA00022490"/>
    </source>
</evidence>
<comment type="catalytic activity">
    <reaction evidence="16 17 18">
        <text>UDP-N-acetyl-alpha-D-muramoyl-L-alanine + D-glutamate + ATP = UDP-N-acetyl-alpha-D-muramoyl-L-alanyl-D-glutamate + ADP + phosphate + H(+)</text>
        <dbReference type="Rhea" id="RHEA:16429"/>
        <dbReference type="ChEBI" id="CHEBI:15378"/>
        <dbReference type="ChEBI" id="CHEBI:29986"/>
        <dbReference type="ChEBI" id="CHEBI:30616"/>
        <dbReference type="ChEBI" id="CHEBI:43474"/>
        <dbReference type="ChEBI" id="CHEBI:83898"/>
        <dbReference type="ChEBI" id="CHEBI:83900"/>
        <dbReference type="ChEBI" id="CHEBI:456216"/>
        <dbReference type="EC" id="6.3.2.9"/>
    </reaction>
</comment>
<evidence type="ECO:0000256" key="5">
    <source>
        <dbReference type="ARBA" id="ARBA00012212"/>
    </source>
</evidence>
<dbReference type="AlphaFoldDB" id="A0A0F4LU60"/>
<comment type="caution">
    <text evidence="21">The sequence shown here is derived from an EMBL/GenBank/DDBJ whole genome shotgun (WGS) entry which is preliminary data.</text>
</comment>
<dbReference type="OrthoDB" id="9809796at2"/>
<keyword evidence="12 17" id="KW-0573">Peptidoglycan synthesis</keyword>
<dbReference type="Pfam" id="PF08245">
    <property type="entry name" value="Mur_ligase_M"/>
    <property type="match status" value="1"/>
</dbReference>
<dbReference type="Proteomes" id="UP000033558">
    <property type="component" value="Unassembled WGS sequence"/>
</dbReference>